<dbReference type="PROSITE" id="PS50026">
    <property type="entry name" value="EGF_3"/>
    <property type="match status" value="1"/>
</dbReference>
<evidence type="ECO:0000256" key="2">
    <source>
        <dbReference type="ARBA" id="ARBA00004613"/>
    </source>
</evidence>
<evidence type="ECO:0000256" key="11">
    <source>
        <dbReference type="ARBA" id="ARBA00023295"/>
    </source>
</evidence>
<dbReference type="Pfam" id="PF26410">
    <property type="entry name" value="GH5_mannosidase"/>
    <property type="match status" value="1"/>
</dbReference>
<dbReference type="Gene3D" id="2.10.25.10">
    <property type="entry name" value="Laminin"/>
    <property type="match status" value="1"/>
</dbReference>
<feature type="compositionally biased region" description="Acidic residues" evidence="14">
    <location>
        <begin position="2361"/>
        <end position="2372"/>
    </location>
</feature>
<feature type="region of interest" description="Disordered" evidence="14">
    <location>
        <begin position="2347"/>
        <end position="2372"/>
    </location>
</feature>
<dbReference type="Gene3D" id="3.20.20.80">
    <property type="entry name" value="Glycosidases"/>
    <property type="match status" value="1"/>
</dbReference>
<dbReference type="GO" id="GO:0005576">
    <property type="term" value="C:extracellular region"/>
    <property type="evidence" value="ECO:0007669"/>
    <property type="project" value="UniProtKB-SubCell"/>
</dbReference>
<keyword evidence="13" id="KW-0175">Coiled coil</keyword>
<dbReference type="SMART" id="SM00181">
    <property type="entry name" value="EGF"/>
    <property type="match status" value="1"/>
</dbReference>
<evidence type="ECO:0000259" key="15">
    <source>
        <dbReference type="PROSITE" id="PS50026"/>
    </source>
</evidence>
<reference evidence="17 18" key="1">
    <citation type="journal article" date="2018" name="Plant J.">
        <title>Genome sequences of Chlorella sorokiniana UTEX 1602 and Micractinium conductrix SAG 241.80: implications to maltose excretion by a green alga.</title>
        <authorList>
            <person name="Arriola M.B."/>
            <person name="Velmurugan N."/>
            <person name="Zhang Y."/>
            <person name="Plunkett M.H."/>
            <person name="Hondzo H."/>
            <person name="Barney B.M."/>
        </authorList>
    </citation>
    <scope>NUCLEOTIDE SEQUENCE [LARGE SCALE GENOMIC DNA]</scope>
    <source>
        <strain evidence="18">UTEX 1602</strain>
    </source>
</reference>
<dbReference type="PROSITE" id="PS01186">
    <property type="entry name" value="EGF_2"/>
    <property type="match status" value="1"/>
</dbReference>
<dbReference type="STRING" id="3076.A0A2P6TXL2"/>
<keyword evidence="6 12" id="KW-0245">EGF-like domain</keyword>
<feature type="compositionally biased region" description="Low complexity" evidence="14">
    <location>
        <begin position="1894"/>
        <end position="1923"/>
    </location>
</feature>
<feature type="compositionally biased region" description="Acidic residues" evidence="14">
    <location>
        <begin position="1841"/>
        <end position="1853"/>
    </location>
</feature>
<evidence type="ECO:0000313" key="17">
    <source>
        <dbReference type="EMBL" id="PRW58806.1"/>
    </source>
</evidence>
<feature type="compositionally biased region" description="Acidic residues" evidence="14">
    <location>
        <begin position="1514"/>
        <end position="1524"/>
    </location>
</feature>
<comment type="similarity">
    <text evidence="3">Belongs to the glycosyl hydrolase 5 (cellulase A) family.</text>
</comment>
<evidence type="ECO:0000256" key="6">
    <source>
        <dbReference type="ARBA" id="ARBA00022536"/>
    </source>
</evidence>
<evidence type="ECO:0000256" key="10">
    <source>
        <dbReference type="ARBA" id="ARBA00023157"/>
    </source>
</evidence>
<dbReference type="InterPro" id="IPR003609">
    <property type="entry name" value="Pan_app"/>
</dbReference>
<feature type="domain" description="EGF-like" evidence="15">
    <location>
        <begin position="760"/>
        <end position="800"/>
    </location>
</feature>
<evidence type="ECO:0000256" key="9">
    <source>
        <dbReference type="ARBA" id="ARBA00022801"/>
    </source>
</evidence>
<evidence type="ECO:0000256" key="12">
    <source>
        <dbReference type="PROSITE-ProRule" id="PRU00076"/>
    </source>
</evidence>
<comment type="caution">
    <text evidence="12">Lacks conserved residue(s) required for the propagation of feature annotation.</text>
</comment>
<feature type="compositionally biased region" description="Low complexity" evidence="14">
    <location>
        <begin position="2106"/>
        <end position="2117"/>
    </location>
</feature>
<dbReference type="PANTHER" id="PTHR31451">
    <property type="match status" value="1"/>
</dbReference>
<dbReference type="SMART" id="SM00179">
    <property type="entry name" value="EGF_CA"/>
    <property type="match status" value="1"/>
</dbReference>
<evidence type="ECO:0000256" key="7">
    <source>
        <dbReference type="ARBA" id="ARBA00022729"/>
    </source>
</evidence>
<feature type="compositionally biased region" description="Low complexity" evidence="14">
    <location>
        <begin position="1574"/>
        <end position="1599"/>
    </location>
</feature>
<sequence>MMLQRIESLEGHHDRQLHVVHLANDILFKAMSQRPAGSGPKADGIAQAFLPRLGRMLRRTFVSGGQTAEVQSNLLRVVNFWAERGVFSHLEVESLTMEMMGFSAPAAGASAHAAPQQQQQQAAQQQPPQQQQPGASVDLAAAARAAAAAIHRKPAITPLPPSGPELPHAGLGLAQPAGMGMGFGMGGAPGLGLGAAPVDDGSFAGMSRGDTGLGFSRAERRDSGPHPAPGGEPGGSGNGMAGAASTALGEAGPELVGRPGDVFSSYCDMRSKGYHQMIVENAAKNEARQPPSSRNALMVAAGGCICLASAVFLLLTLAAGQPAPQAASPASQPSNEIDSFVRVMDGQFVVGPSCKRFLVTGWNQWEMVEAGAGALELFGASLPANTTGPALVRRVLDRAAANGFTVLRTWAHTVTAQYALQTSPGEYNEAVFKGLDYALDEARKRGIRLLLSLTDNWQQTGGADEFVRWAGARTHEDFFSSPAIKQLYKNHVAAVLSRVNSINGRKYSEDPTIFGWNLINEPRCFRCGSVLEGWVKEMAAYVKALDPNHLLTVGEEGFYPTGLPQTAANPQGAQSWANTEGQNFVADHASPNIDFMSIHLWINNWEDKSPEFVRRWVQQHIDDAQAAGKPLLMEEFGVWDGLKEEQLQYYSLVYDLISENVRAGGPAAGALFWTFYAEGQRAPAEEGGTASGLFGVFEGDAALWPVIRGFGDAMRGLSGAAAPRCPPAALPGVRPAADCSATRVKGREGTGKEGARCNQDINECARGTSGCDPNAGCVDSASGYTCTCYEGYSGDGYSCQPTAALQAVQNNYETDGAARLACSEGKDLAWPEGTPGFAYDLTGGLGRVANGGQQNGLGSRTAVEPVGCMVACDAAPGCDSFAYNPAQQKCFLKSGATRRTCGAAETVCVSARGSPYSCGTWQSYFKKAGGNATVALDVLQRHQGDRDKLIVALTKLRNDETKLKADAEGLNSMAASEASDTNGLNLAGLLLRGSTLLAEDLDDAQQRILLESRYVRSLLELLDGVTRTLRLRKQLAPTQEEPVRAVLDALGDIANMAIPADGGGRPQKGRDLHGTAIIPKLVAFLVLPAEGMLAAKHSASATLLEFLPNSRPNCELLGATPDSAELFGTLLPSCGDVATQIDLMEALYRCAKAGALREEHRAPLKPEFQAALDALAARSTKGMDLAAELRRLLVGYNRALGAEATVYCAQARSMAVNGIDGLAAPGKWVDFGLRSLALGLHLADEDEEDAELEIVDFPYADVTRVQTSPGATSGNSKLTISLRTMPKALRSTSQQFQGAGTLVMQFARGDLVNLMSHAPKVAAAMKAAGVAISSDGALSGGGNGLDMSQRSRKCSTGFTVYNKQVQQGEAPGRSSGRAPLQLTRSGHTPAGSLNTNNGNQAGTAAAAANANQQPASRPKSILRRASSPAREPTAAEATLAPPGQGQEQQQEQQQQEEEQQEQPAAAVPAAPEEEQEPPAAAFEQPEEPLVQPEAPEEGAAEEHPSKQPSWVEATMEEPAADEEEQQRPAGGGKAGGTQRRGRQASQRPAASDRTAATDPGAAKPAPTGTEVSSPAQAAKQRAEQRAAAAALKASQRPLAMVAAPKPSQRKPAAAAVAAAADPYADGLSSDEDEEPQPVPAAGKKAAAGSKKQTQPSQRAKAAAGGGRRRMQGGAGGKKGAAAAAAGRQGRRAVKPSPEDAIETQTQEAGVEDGAAEDKAAVSPTPSWMHDADAGQAAPGGAGPSYSSSDSESELQHDHASKQELFAKQEQAKPQAKPQPAAAALAAAAKAAKVTAAKAAADEAVERSKGKGKAAAAPGSGSKAAAAAVKRAAAAAKAATAEESDGSETEADEEPQPRQLAKKAAGAAAPKGAAAKKAAAGKAGPGKAGPGKAGPGKAAAATKPAAAGGKRPARAAAVTASAKLAEGDEECSGSGSESEGKPVQRQPTQRRGKAPAAAEQREEAGGGDSFVFRPPAAEAKKPAGAAAKRRSPAKVGGPIKSPLKRMQGGFGGTQAAKKRAREAAAAAVAEAELQDEEEAHAAIPTADVLEMEPLAPEAEAEAAAEAAAQREVGRGRPLVQESELQLEQEEAQEPLAGATEEQPMELEPSAPAAEEAAGPEGGSEEESEGEEEEEEAPAGYKSEGTRHLAGWTNFRAAEADVPDMLVPEEDLAGITKRFKFTAVKEAPAAGAGGGSGGRSKAERKAAAAGAARKDAAPSPLLGLTGARPALKSARLTTTLSQEGLAGLAGPSGGAAAGRGATSRPAPLQKPGAPGAAGAAKAGGKRALESLGQPAAAAKRQKATKPLAAVGGRGGRKAPGAAAAAAAAGLGEGGMLDESQGLSLHGLLQSAQRRAAEATQPSQEEDSDSEDEGPDMATLQAMMLEVVRKRKHATQRKQAQMVAELEAEAAAALAAKEAELAEAQRSLDAAVAGRFAQLEKQLDAKMREIDSATLTFQSRLNELWEEYRGMYDTIAQAATDAEAAASKQRTAAARGLEQLRESLAAKAVDVGRKIERANKRAGKMPELAQMLAPFLG</sequence>
<organism evidence="17 18">
    <name type="scientific">Chlorella sorokiniana</name>
    <name type="common">Freshwater green alga</name>
    <dbReference type="NCBI Taxonomy" id="3076"/>
    <lineage>
        <taxon>Eukaryota</taxon>
        <taxon>Viridiplantae</taxon>
        <taxon>Chlorophyta</taxon>
        <taxon>core chlorophytes</taxon>
        <taxon>Trebouxiophyceae</taxon>
        <taxon>Chlorellales</taxon>
        <taxon>Chlorellaceae</taxon>
        <taxon>Chlorella clade</taxon>
        <taxon>Chlorella</taxon>
    </lineage>
</organism>
<feature type="compositionally biased region" description="Basic and acidic residues" evidence="14">
    <location>
        <begin position="1799"/>
        <end position="1808"/>
    </location>
</feature>
<keyword evidence="9 17" id="KW-0378">Hydrolase</keyword>
<dbReference type="Pfam" id="PF00024">
    <property type="entry name" value="PAN_1"/>
    <property type="match status" value="1"/>
</dbReference>
<dbReference type="InterPro" id="IPR000152">
    <property type="entry name" value="EGF-type_Asp/Asn_hydroxyl_site"/>
</dbReference>
<dbReference type="Pfam" id="PF04818">
    <property type="entry name" value="CID"/>
    <property type="match status" value="1"/>
</dbReference>
<dbReference type="Gene3D" id="3.50.4.10">
    <property type="entry name" value="Hepatocyte Growth Factor"/>
    <property type="match status" value="1"/>
</dbReference>
<feature type="compositionally biased region" description="Low complexity" evidence="14">
    <location>
        <begin position="1812"/>
        <end position="1840"/>
    </location>
</feature>
<evidence type="ECO:0000259" key="16">
    <source>
        <dbReference type="PROSITE" id="PS51391"/>
    </source>
</evidence>
<dbReference type="PANTHER" id="PTHR31451:SF39">
    <property type="entry name" value="MANNAN ENDO-1,4-BETA-MANNOSIDASE 1"/>
    <property type="match status" value="1"/>
</dbReference>
<dbReference type="InterPro" id="IPR000742">
    <property type="entry name" value="EGF"/>
</dbReference>
<feature type="compositionally biased region" description="Basic and acidic residues" evidence="14">
    <location>
        <begin position="1753"/>
        <end position="1770"/>
    </location>
</feature>
<feature type="compositionally biased region" description="Low complexity" evidence="14">
    <location>
        <begin position="1640"/>
        <end position="1662"/>
    </location>
</feature>
<gene>
    <name evidence="17" type="ORF">C2E21_2250</name>
</gene>
<name>A0A2P6TXL2_CHLSO</name>
<feature type="compositionally biased region" description="Low complexity" evidence="14">
    <location>
        <begin position="1972"/>
        <end position="1985"/>
    </location>
</feature>
<dbReference type="Gene3D" id="1.25.40.90">
    <property type="match status" value="1"/>
</dbReference>
<dbReference type="InterPro" id="IPR000177">
    <property type="entry name" value="Apple"/>
</dbReference>
<keyword evidence="5" id="KW-0964">Secreted</keyword>
<dbReference type="InterPro" id="IPR024731">
    <property type="entry name" value="NELL2-like_EGF"/>
</dbReference>
<feature type="region of interest" description="Disordered" evidence="14">
    <location>
        <begin position="204"/>
        <end position="245"/>
    </location>
</feature>
<dbReference type="GO" id="GO:0016985">
    <property type="term" value="F:mannan endo-1,4-beta-mannosidase activity"/>
    <property type="evidence" value="ECO:0007669"/>
    <property type="project" value="UniProtKB-EC"/>
</dbReference>
<feature type="domain" description="CID" evidence="16">
    <location>
        <begin position="1"/>
        <end position="103"/>
    </location>
</feature>
<keyword evidence="10" id="KW-1015">Disulfide bond</keyword>
<feature type="region of interest" description="Disordered" evidence="14">
    <location>
        <begin position="2242"/>
        <end position="2325"/>
    </location>
</feature>
<dbReference type="InterPro" id="IPR045053">
    <property type="entry name" value="MAN-like"/>
</dbReference>
<feature type="compositionally biased region" description="Low complexity" evidence="14">
    <location>
        <begin position="1861"/>
        <end position="1881"/>
    </location>
</feature>
<evidence type="ECO:0000256" key="3">
    <source>
        <dbReference type="ARBA" id="ARBA00005641"/>
    </source>
</evidence>
<dbReference type="SUPFAM" id="SSF57196">
    <property type="entry name" value="EGF/Laminin"/>
    <property type="match status" value="1"/>
</dbReference>
<evidence type="ECO:0000256" key="1">
    <source>
        <dbReference type="ARBA" id="ARBA00001678"/>
    </source>
</evidence>
<comment type="caution">
    <text evidence="17">The sequence shown here is derived from an EMBL/GenBank/DDBJ whole genome shotgun (WGS) entry which is preliminary data.</text>
</comment>
<dbReference type="EMBL" id="LHPG02000004">
    <property type="protein sequence ID" value="PRW58806.1"/>
    <property type="molecule type" value="Genomic_DNA"/>
</dbReference>
<feature type="region of interest" description="Disordered" evidence="14">
    <location>
        <begin position="2185"/>
        <end position="2228"/>
    </location>
</feature>
<keyword evidence="18" id="KW-1185">Reference proteome</keyword>
<feature type="compositionally biased region" description="Low complexity" evidence="14">
    <location>
        <begin position="2316"/>
        <end position="2325"/>
    </location>
</feature>
<dbReference type="InterPro" id="IPR001881">
    <property type="entry name" value="EGF-like_Ca-bd_dom"/>
</dbReference>
<keyword evidence="7" id="KW-0732">Signal</keyword>
<feature type="compositionally biased region" description="Gly residues" evidence="14">
    <location>
        <begin position="1882"/>
        <end position="1893"/>
    </location>
</feature>
<proteinExistence type="inferred from homology"/>
<dbReference type="SUPFAM" id="SSF51445">
    <property type="entry name" value="(Trans)glycosidases"/>
    <property type="match status" value="1"/>
</dbReference>
<feature type="region of interest" description="Disordered" evidence="14">
    <location>
        <begin position="1364"/>
        <end position="2144"/>
    </location>
</feature>
<feature type="compositionally biased region" description="Low complexity" evidence="14">
    <location>
        <begin position="1424"/>
        <end position="1453"/>
    </location>
</feature>
<feature type="region of interest" description="Disordered" evidence="14">
    <location>
        <begin position="106"/>
        <end position="140"/>
    </location>
</feature>
<comment type="subcellular location">
    <subcellularLocation>
        <location evidence="2">Secreted</location>
    </subcellularLocation>
</comment>
<dbReference type="PROSITE" id="PS01187">
    <property type="entry name" value="EGF_CA"/>
    <property type="match status" value="1"/>
</dbReference>
<dbReference type="InterPro" id="IPR001547">
    <property type="entry name" value="Glyco_hydro_5"/>
</dbReference>
<dbReference type="InterPro" id="IPR008942">
    <property type="entry name" value="ENTH_VHS"/>
</dbReference>
<feature type="compositionally biased region" description="Low complexity" evidence="14">
    <location>
        <begin position="2256"/>
        <end position="2280"/>
    </location>
</feature>
<dbReference type="CDD" id="cd00054">
    <property type="entry name" value="EGF_CA"/>
    <property type="match status" value="1"/>
</dbReference>
<dbReference type="PROSITE" id="PS51391">
    <property type="entry name" value="CID"/>
    <property type="match status" value="1"/>
</dbReference>
<evidence type="ECO:0000313" key="18">
    <source>
        <dbReference type="Proteomes" id="UP000239899"/>
    </source>
</evidence>
<feature type="compositionally biased region" description="Basic and acidic residues" evidence="14">
    <location>
        <begin position="2198"/>
        <end position="2214"/>
    </location>
</feature>
<dbReference type="OrthoDB" id="406631at2759"/>
<dbReference type="PROSITE" id="PS00010">
    <property type="entry name" value="ASX_HYDROXYL"/>
    <property type="match status" value="1"/>
</dbReference>
<accession>A0A2P6TXL2</accession>
<evidence type="ECO:0000256" key="14">
    <source>
        <dbReference type="SAM" id="MobiDB-lite"/>
    </source>
</evidence>
<protein>
    <recommendedName>
        <fullName evidence="4">mannan endo-1,4-beta-mannosidase</fullName>
        <ecNumber evidence="4">3.2.1.78</ecNumber>
    </recommendedName>
</protein>
<keyword evidence="8" id="KW-0677">Repeat</keyword>
<keyword evidence="11" id="KW-0326">Glycosidase</keyword>
<dbReference type="CDD" id="cd01100">
    <property type="entry name" value="APPLE_Factor_XI_like"/>
    <property type="match status" value="1"/>
</dbReference>
<feature type="compositionally biased region" description="Low complexity" evidence="14">
    <location>
        <begin position="1461"/>
        <end position="1470"/>
    </location>
</feature>
<feature type="compositionally biased region" description="Low complexity" evidence="14">
    <location>
        <begin position="2050"/>
        <end position="2066"/>
    </location>
</feature>
<feature type="compositionally biased region" description="Low complexity" evidence="14">
    <location>
        <begin position="1771"/>
        <end position="1798"/>
    </location>
</feature>
<feature type="coiled-coil region" evidence="13">
    <location>
        <begin position="2400"/>
        <end position="2453"/>
    </location>
</feature>
<dbReference type="Proteomes" id="UP000239899">
    <property type="component" value="Unassembled WGS sequence"/>
</dbReference>
<dbReference type="Pfam" id="PF12947">
    <property type="entry name" value="EGF_3"/>
    <property type="match status" value="1"/>
</dbReference>
<evidence type="ECO:0000256" key="8">
    <source>
        <dbReference type="ARBA" id="ARBA00022737"/>
    </source>
</evidence>
<evidence type="ECO:0000256" key="13">
    <source>
        <dbReference type="SAM" id="Coils"/>
    </source>
</evidence>
<dbReference type="GO" id="GO:0006508">
    <property type="term" value="P:proteolysis"/>
    <property type="evidence" value="ECO:0007669"/>
    <property type="project" value="InterPro"/>
</dbReference>
<feature type="compositionally biased region" description="Low complexity" evidence="14">
    <location>
        <begin position="1394"/>
        <end position="1413"/>
    </location>
</feature>
<feature type="compositionally biased region" description="Acidic residues" evidence="14">
    <location>
        <begin position="2121"/>
        <end position="2135"/>
    </location>
</feature>
<dbReference type="InterPro" id="IPR017853">
    <property type="entry name" value="GH"/>
</dbReference>
<dbReference type="EC" id="3.2.1.78" evidence="4"/>
<dbReference type="GO" id="GO:0000272">
    <property type="term" value="P:polysaccharide catabolic process"/>
    <property type="evidence" value="ECO:0007669"/>
    <property type="project" value="InterPro"/>
</dbReference>
<evidence type="ECO:0000256" key="4">
    <source>
        <dbReference type="ARBA" id="ARBA00012706"/>
    </source>
</evidence>
<feature type="compositionally biased region" description="Gly residues" evidence="14">
    <location>
        <begin position="231"/>
        <end position="240"/>
    </location>
</feature>
<dbReference type="InterPro" id="IPR018097">
    <property type="entry name" value="EGF_Ca-bd_CS"/>
</dbReference>
<comment type="catalytic activity">
    <reaction evidence="1">
        <text>Random hydrolysis of (1-&gt;4)-beta-D-mannosidic linkages in mannans, galactomannans and glucomannans.</text>
        <dbReference type="EC" id="3.2.1.78"/>
    </reaction>
</comment>
<evidence type="ECO:0000256" key="5">
    <source>
        <dbReference type="ARBA" id="ARBA00022525"/>
    </source>
</evidence>
<dbReference type="GO" id="GO:0005509">
    <property type="term" value="F:calcium ion binding"/>
    <property type="evidence" value="ECO:0007669"/>
    <property type="project" value="InterPro"/>
</dbReference>
<dbReference type="InterPro" id="IPR006569">
    <property type="entry name" value="CID_dom"/>
</dbReference>